<dbReference type="EMBL" id="MNCJ02000330">
    <property type="protein sequence ID" value="KAF5765271.1"/>
    <property type="molecule type" value="Genomic_DNA"/>
</dbReference>
<dbReference type="EMBL" id="CM007904">
    <property type="protein sequence ID" value="OTF95632.1"/>
    <property type="molecule type" value="Genomic_DNA"/>
</dbReference>
<keyword evidence="2" id="KW-0539">Nucleus</keyword>
<evidence type="ECO:0000313" key="3">
    <source>
        <dbReference type="EMBL" id="KAF5765271.1"/>
    </source>
</evidence>
<dbReference type="GO" id="GO:0006950">
    <property type="term" value="P:response to stress"/>
    <property type="evidence" value="ECO:0007669"/>
    <property type="project" value="UniProtKB-ARBA"/>
</dbReference>
<name>A0A251SAR0_HELAN</name>
<evidence type="ECO:0000256" key="2">
    <source>
        <dbReference type="ARBA" id="ARBA00023242"/>
    </source>
</evidence>
<accession>A0A251SAR0</accession>
<reference evidence="3" key="3">
    <citation type="submission" date="2020-06" db="EMBL/GenBank/DDBJ databases">
        <title>Helianthus annuus Genome sequencing and assembly Release 2.</title>
        <authorList>
            <person name="Gouzy J."/>
            <person name="Langlade N."/>
            <person name="Munos S."/>
        </authorList>
    </citation>
    <scope>NUCLEOTIDE SEQUENCE</scope>
    <source>
        <tissue evidence="3">Leaves</tissue>
    </source>
</reference>
<evidence type="ECO:0000313" key="4">
    <source>
        <dbReference type="EMBL" id="OTF95632.1"/>
    </source>
</evidence>
<dbReference type="PANTHER" id="PTHR33172">
    <property type="entry name" value="OS08G0516900 PROTEIN"/>
    <property type="match status" value="1"/>
</dbReference>
<comment type="subcellular location">
    <subcellularLocation>
        <location evidence="1">Nucleus</location>
    </subcellularLocation>
</comment>
<dbReference type="OrthoDB" id="1938584at2759"/>
<dbReference type="Gramene" id="mRNA:HanXRQr2_Chr15g0701801">
    <property type="protein sequence ID" value="mRNA:HanXRQr2_Chr15g0701801"/>
    <property type="gene ID" value="HanXRQr2_Chr15g0701801"/>
</dbReference>
<dbReference type="AlphaFoldDB" id="A0A251SAR0"/>
<dbReference type="PANTHER" id="PTHR33172:SF29">
    <property type="entry name" value="OS06G0559400 PROTEIN"/>
    <property type="match status" value="1"/>
</dbReference>
<dbReference type="Proteomes" id="UP000215914">
    <property type="component" value="Chromosome 15"/>
</dbReference>
<gene>
    <name evidence="4" type="ORF">HannXRQ_Chr15g0485231</name>
    <name evidence="3" type="ORF">HanXRQr2_Chr15g0701801</name>
</gene>
<dbReference type="InterPro" id="IPR051992">
    <property type="entry name" value="OxStress_Response_Reg"/>
</dbReference>
<keyword evidence="5" id="KW-1185">Reference proteome</keyword>
<dbReference type="STRING" id="4232.A0A251SAR0"/>
<protein>
    <recommendedName>
        <fullName evidence="6">Oxidative stress 3</fullName>
    </recommendedName>
</protein>
<sequence length="165" mass="17744">MGSYSLDQENKIGIMGYDYNDCDDSFISDVSSVVSLDDDSDDVLEECDSSSSIRSHGLEDMSGLLQQLPSKRSGLSKYFQGKSQSFTSLANVVCLEDLAKPENPFNKKLKSCKSYVGLSRVVSSPTESASSSKLLAKRMSSGTSSSLPSNNGCRLATCSSFISLQ</sequence>
<dbReference type="GO" id="GO:0005634">
    <property type="term" value="C:nucleus"/>
    <property type="evidence" value="ECO:0007669"/>
    <property type="project" value="UniProtKB-SubCell"/>
</dbReference>
<organism evidence="4 5">
    <name type="scientific">Helianthus annuus</name>
    <name type="common">Common sunflower</name>
    <dbReference type="NCBI Taxonomy" id="4232"/>
    <lineage>
        <taxon>Eukaryota</taxon>
        <taxon>Viridiplantae</taxon>
        <taxon>Streptophyta</taxon>
        <taxon>Embryophyta</taxon>
        <taxon>Tracheophyta</taxon>
        <taxon>Spermatophyta</taxon>
        <taxon>Magnoliopsida</taxon>
        <taxon>eudicotyledons</taxon>
        <taxon>Gunneridae</taxon>
        <taxon>Pentapetalae</taxon>
        <taxon>asterids</taxon>
        <taxon>campanulids</taxon>
        <taxon>Asterales</taxon>
        <taxon>Asteraceae</taxon>
        <taxon>Asteroideae</taxon>
        <taxon>Heliantheae alliance</taxon>
        <taxon>Heliantheae</taxon>
        <taxon>Helianthus</taxon>
    </lineage>
</organism>
<evidence type="ECO:0000256" key="1">
    <source>
        <dbReference type="ARBA" id="ARBA00004123"/>
    </source>
</evidence>
<reference evidence="4" key="2">
    <citation type="submission" date="2017-02" db="EMBL/GenBank/DDBJ databases">
        <title>Sunflower complete genome.</title>
        <authorList>
            <person name="Langlade N."/>
            <person name="Munos S."/>
        </authorList>
    </citation>
    <scope>NUCLEOTIDE SEQUENCE [LARGE SCALE GENOMIC DNA]</scope>
    <source>
        <tissue evidence="4">Leaves</tissue>
    </source>
</reference>
<reference evidence="3 5" key="1">
    <citation type="journal article" date="2017" name="Nature">
        <title>The sunflower genome provides insights into oil metabolism, flowering and Asterid evolution.</title>
        <authorList>
            <person name="Badouin H."/>
            <person name="Gouzy J."/>
            <person name="Grassa C.J."/>
            <person name="Murat F."/>
            <person name="Staton S.E."/>
            <person name="Cottret L."/>
            <person name="Lelandais-Briere C."/>
            <person name="Owens G.L."/>
            <person name="Carrere S."/>
            <person name="Mayjonade B."/>
            <person name="Legrand L."/>
            <person name="Gill N."/>
            <person name="Kane N.C."/>
            <person name="Bowers J.E."/>
            <person name="Hubner S."/>
            <person name="Bellec A."/>
            <person name="Berard A."/>
            <person name="Berges H."/>
            <person name="Blanchet N."/>
            <person name="Boniface M.C."/>
            <person name="Brunel D."/>
            <person name="Catrice O."/>
            <person name="Chaidir N."/>
            <person name="Claudel C."/>
            <person name="Donnadieu C."/>
            <person name="Faraut T."/>
            <person name="Fievet G."/>
            <person name="Helmstetter N."/>
            <person name="King M."/>
            <person name="Knapp S.J."/>
            <person name="Lai Z."/>
            <person name="Le Paslier M.C."/>
            <person name="Lippi Y."/>
            <person name="Lorenzon L."/>
            <person name="Mandel J.R."/>
            <person name="Marage G."/>
            <person name="Marchand G."/>
            <person name="Marquand E."/>
            <person name="Bret-Mestries E."/>
            <person name="Morien E."/>
            <person name="Nambeesan S."/>
            <person name="Nguyen T."/>
            <person name="Pegot-Espagnet P."/>
            <person name="Pouilly N."/>
            <person name="Raftis F."/>
            <person name="Sallet E."/>
            <person name="Schiex T."/>
            <person name="Thomas J."/>
            <person name="Vandecasteele C."/>
            <person name="Vares D."/>
            <person name="Vear F."/>
            <person name="Vautrin S."/>
            <person name="Crespi M."/>
            <person name="Mangin B."/>
            <person name="Burke J.M."/>
            <person name="Salse J."/>
            <person name="Munos S."/>
            <person name="Vincourt P."/>
            <person name="Rieseberg L.H."/>
            <person name="Langlade N.B."/>
        </authorList>
    </citation>
    <scope>NUCLEOTIDE SEQUENCE [LARGE SCALE GENOMIC DNA]</scope>
    <source>
        <strain evidence="5">cv. SF193</strain>
        <tissue evidence="3">Leaves</tissue>
    </source>
</reference>
<proteinExistence type="predicted"/>
<dbReference type="InParanoid" id="A0A251SAR0"/>
<evidence type="ECO:0008006" key="6">
    <source>
        <dbReference type="Google" id="ProtNLM"/>
    </source>
</evidence>
<evidence type="ECO:0000313" key="5">
    <source>
        <dbReference type="Proteomes" id="UP000215914"/>
    </source>
</evidence>